<dbReference type="EMBL" id="JBBNAG010000002">
    <property type="protein sequence ID" value="KAK9158310.1"/>
    <property type="molecule type" value="Genomic_DNA"/>
</dbReference>
<dbReference type="Proteomes" id="UP001419268">
    <property type="component" value="Unassembled WGS sequence"/>
</dbReference>
<protein>
    <submittedName>
        <fullName evidence="2">Uncharacterized protein</fullName>
    </submittedName>
</protein>
<sequence>MFVGIESKDKFSFSFLRCFLGFGRYIVWLYTISSSHAIFDPIDCNKVFFFFIYMSSKIGLGTLLSLLV</sequence>
<keyword evidence="3" id="KW-1185">Reference proteome</keyword>
<gene>
    <name evidence="2" type="ORF">Scep_004884</name>
</gene>
<keyword evidence="1" id="KW-0812">Transmembrane</keyword>
<comment type="caution">
    <text evidence="2">The sequence shown here is derived from an EMBL/GenBank/DDBJ whole genome shotgun (WGS) entry which is preliminary data.</text>
</comment>
<reference evidence="2 3" key="1">
    <citation type="submission" date="2024-01" db="EMBL/GenBank/DDBJ databases">
        <title>Genome assemblies of Stephania.</title>
        <authorList>
            <person name="Yang L."/>
        </authorList>
    </citation>
    <scope>NUCLEOTIDE SEQUENCE [LARGE SCALE GENOMIC DNA]</scope>
    <source>
        <strain evidence="2">JXDWG</strain>
        <tissue evidence="2">Leaf</tissue>
    </source>
</reference>
<feature type="transmembrane region" description="Helical" evidence="1">
    <location>
        <begin position="12"/>
        <end position="32"/>
    </location>
</feature>
<feature type="transmembrane region" description="Helical" evidence="1">
    <location>
        <begin position="47"/>
        <end position="67"/>
    </location>
</feature>
<evidence type="ECO:0000313" key="2">
    <source>
        <dbReference type="EMBL" id="KAK9158310.1"/>
    </source>
</evidence>
<organism evidence="2 3">
    <name type="scientific">Stephania cephalantha</name>
    <dbReference type="NCBI Taxonomy" id="152367"/>
    <lineage>
        <taxon>Eukaryota</taxon>
        <taxon>Viridiplantae</taxon>
        <taxon>Streptophyta</taxon>
        <taxon>Embryophyta</taxon>
        <taxon>Tracheophyta</taxon>
        <taxon>Spermatophyta</taxon>
        <taxon>Magnoliopsida</taxon>
        <taxon>Ranunculales</taxon>
        <taxon>Menispermaceae</taxon>
        <taxon>Menispermoideae</taxon>
        <taxon>Cissampelideae</taxon>
        <taxon>Stephania</taxon>
    </lineage>
</organism>
<evidence type="ECO:0000313" key="3">
    <source>
        <dbReference type="Proteomes" id="UP001419268"/>
    </source>
</evidence>
<dbReference type="AlphaFoldDB" id="A0AAP0KVS7"/>
<accession>A0AAP0KVS7</accession>
<name>A0AAP0KVS7_9MAGN</name>
<evidence type="ECO:0000256" key="1">
    <source>
        <dbReference type="SAM" id="Phobius"/>
    </source>
</evidence>
<keyword evidence="1" id="KW-0472">Membrane</keyword>
<proteinExistence type="predicted"/>
<keyword evidence="1" id="KW-1133">Transmembrane helix</keyword>